<proteinExistence type="predicted"/>
<reference evidence="3" key="1">
    <citation type="journal article" date="2017" name="Proc. Natl. Acad. Sci. U.S.A.">
        <title>Simulation of Deepwater Horizon oil plume reveals substrate specialization within a complex community of hydrocarbon-degraders.</title>
        <authorList>
            <person name="Hu P."/>
            <person name="Dubinsky E.A."/>
            <person name="Probst A.J."/>
            <person name="Wang J."/>
            <person name="Sieber C.M.K."/>
            <person name="Tom L.M."/>
            <person name="Gardinali P."/>
            <person name="Banfield J.F."/>
            <person name="Atlas R.M."/>
            <person name="Andersen G.L."/>
        </authorList>
    </citation>
    <scope>NUCLEOTIDE SEQUENCE [LARGE SCALE GENOMIC DNA]</scope>
</reference>
<dbReference type="GO" id="GO:0016740">
    <property type="term" value="F:transferase activity"/>
    <property type="evidence" value="ECO:0007669"/>
    <property type="project" value="UniProtKB-KW"/>
</dbReference>
<comment type="caution">
    <text evidence="2">The sequence shown here is derived from an EMBL/GenBank/DDBJ whole genome shotgun (WGS) entry which is preliminary data.</text>
</comment>
<evidence type="ECO:0000259" key="1">
    <source>
        <dbReference type="Pfam" id="PF13524"/>
    </source>
</evidence>
<dbReference type="Gene3D" id="3.40.50.2000">
    <property type="entry name" value="Glycogen Phosphorylase B"/>
    <property type="match status" value="1"/>
</dbReference>
<dbReference type="InterPro" id="IPR055259">
    <property type="entry name" value="YkvP/CgeB_Glyco_trans-like"/>
</dbReference>
<dbReference type="AlphaFoldDB" id="A0A1Z8AW14"/>
<gene>
    <name evidence="2" type="ORF">A9Q93_07890</name>
</gene>
<protein>
    <submittedName>
        <fullName evidence="2">Glycosyl transferase</fullName>
    </submittedName>
</protein>
<dbReference type="Proteomes" id="UP000196102">
    <property type="component" value="Unassembled WGS sequence"/>
</dbReference>
<sequence>MRILLVGEYSGFHNSLKHGLVQLGHEVTIVGDGDGFKRFPVDIEVGSSFFERNWFLHKIKVAWWKLTGNNLEDRLKLARFRESENKLKNYDIVQFINSNAFDCEPDVERIMIDFLLLHNKKSILIACGDDYEYSKYLTEEHDGYSILDATTMGESQKKQLFHTYKYLGKGYKNNYLHLVDESLCVIPSNVDYSMALWNQPKATQIIPAAINCSKFELSLNENLNTIEIFLGINRGNYWKKGIYYFEQALEIIQNKYGKKVQITVAESLPYHEYISSYKKAHILLDQVLCYDQGYNALEAMAQGKVVFSGGSAVYLKAHNLDTVPVIDARPDVDYLVKKLSYLIEHPEVIISTGKAARAHILNYHDSVAIAKRYEKHYLNIG</sequence>
<organism evidence="2 3">
    <name type="scientific">Nonlabens dokdonensis</name>
    <dbReference type="NCBI Taxonomy" id="328515"/>
    <lineage>
        <taxon>Bacteria</taxon>
        <taxon>Pseudomonadati</taxon>
        <taxon>Bacteroidota</taxon>
        <taxon>Flavobacteriia</taxon>
        <taxon>Flavobacteriales</taxon>
        <taxon>Flavobacteriaceae</taxon>
        <taxon>Nonlabens</taxon>
    </lineage>
</organism>
<dbReference type="EMBL" id="MAAX01000119">
    <property type="protein sequence ID" value="OUS14515.1"/>
    <property type="molecule type" value="Genomic_DNA"/>
</dbReference>
<accession>A0A1Z8AW14</accession>
<name>A0A1Z8AW14_9FLAO</name>
<dbReference type="SUPFAM" id="SSF53756">
    <property type="entry name" value="UDP-Glycosyltransferase/glycogen phosphorylase"/>
    <property type="match status" value="1"/>
</dbReference>
<dbReference type="Pfam" id="PF13524">
    <property type="entry name" value="Glyco_trans_1_2"/>
    <property type="match status" value="1"/>
</dbReference>
<evidence type="ECO:0000313" key="3">
    <source>
        <dbReference type="Proteomes" id="UP000196102"/>
    </source>
</evidence>
<keyword evidence="2" id="KW-0808">Transferase</keyword>
<dbReference type="RefSeq" id="WP_303686870.1">
    <property type="nucleotide sequence ID" value="NZ_CAJXYO010000007.1"/>
</dbReference>
<feature type="domain" description="Spore protein YkvP/CgeB glycosyl transferase-like" evidence="1">
    <location>
        <begin position="254"/>
        <end position="373"/>
    </location>
</feature>
<evidence type="ECO:0000313" key="2">
    <source>
        <dbReference type="EMBL" id="OUS14515.1"/>
    </source>
</evidence>